<evidence type="ECO:0000313" key="3">
    <source>
        <dbReference type="EMBL" id="HIQ63502.1"/>
    </source>
</evidence>
<dbReference type="AlphaFoldDB" id="A0A9D1CJ90"/>
<dbReference type="InterPro" id="IPR050789">
    <property type="entry name" value="Diverse_Enzym_Activities"/>
</dbReference>
<dbReference type="EMBL" id="DVFI01000108">
    <property type="protein sequence ID" value="HIQ63502.1"/>
    <property type="molecule type" value="Genomic_DNA"/>
</dbReference>
<proteinExistence type="predicted"/>
<reference evidence="3" key="1">
    <citation type="submission" date="2020-10" db="EMBL/GenBank/DDBJ databases">
        <authorList>
            <person name="Gilroy R."/>
        </authorList>
    </citation>
    <scope>NUCLEOTIDE SEQUENCE</scope>
    <source>
        <strain evidence="3">ChiHile30-977</strain>
    </source>
</reference>
<dbReference type="InterPro" id="IPR012338">
    <property type="entry name" value="Beta-lactam/transpept-like"/>
</dbReference>
<dbReference type="SUPFAM" id="SSF56601">
    <property type="entry name" value="beta-lactamase/transpeptidase-like"/>
    <property type="match status" value="1"/>
</dbReference>
<dbReference type="Pfam" id="PF00144">
    <property type="entry name" value="Beta-lactamase"/>
    <property type="match status" value="1"/>
</dbReference>
<dbReference type="PANTHER" id="PTHR43283">
    <property type="entry name" value="BETA-LACTAMASE-RELATED"/>
    <property type="match status" value="1"/>
</dbReference>
<keyword evidence="1" id="KW-0378">Hydrolase</keyword>
<evidence type="ECO:0000313" key="4">
    <source>
        <dbReference type="Proteomes" id="UP000886819"/>
    </source>
</evidence>
<dbReference type="InterPro" id="IPR001466">
    <property type="entry name" value="Beta-lactam-related"/>
</dbReference>
<name>A0A9D1CJ90_9FIRM</name>
<dbReference type="GO" id="GO:0016787">
    <property type="term" value="F:hydrolase activity"/>
    <property type="evidence" value="ECO:0007669"/>
    <property type="project" value="UniProtKB-KW"/>
</dbReference>
<organism evidence="3 4">
    <name type="scientific">Candidatus Avichristensenella intestinipullorum</name>
    <dbReference type="NCBI Taxonomy" id="2840693"/>
    <lineage>
        <taxon>Bacteria</taxon>
        <taxon>Bacillati</taxon>
        <taxon>Bacillota</taxon>
        <taxon>Clostridia</taxon>
        <taxon>Candidatus Avichristensenella</taxon>
    </lineage>
</organism>
<gene>
    <name evidence="3" type="ORF">IAA66_07965</name>
</gene>
<feature type="domain" description="Beta-lactamase-related" evidence="2">
    <location>
        <begin position="8"/>
        <end position="323"/>
    </location>
</feature>
<evidence type="ECO:0000256" key="1">
    <source>
        <dbReference type="ARBA" id="ARBA00022801"/>
    </source>
</evidence>
<dbReference type="PANTHER" id="PTHR43283:SF11">
    <property type="entry name" value="BETA-LACTAMASE-RELATED DOMAIN-CONTAINING PROTEIN"/>
    <property type="match status" value="1"/>
</dbReference>
<sequence>MDIQKLVQNLLEEGVRGGCFPAVTAAVGRGEETICLCSAGDANLDTRFDMASMSKILGPTMLALRALEEGALTLSDTIGQYFADVPQDKRDITVRHLMTHTGGFTPHFLLEEEADGPADALAAILRHPLDAAPGEKPMYSCMGYIVLGKLLEALYGAPLDALARERVFSPLGMLHTGYCPTGGNIAPTEVNPKTGAAWQGVVHDENARFLGGVSANAGVFSDIRDCARYASMLACGGKGYLAPATLRAAIRNYTPGHDAHRGLGFHVAGLPGEFFGDLFPAPSFGHTGFTGTSLVVDPESGVFAVLLSNRVHPSRENARHLRFRRRFHNAVYAALSRDARG</sequence>
<accession>A0A9D1CJ90</accession>
<protein>
    <submittedName>
        <fullName evidence="3">Beta-lactamase family protein</fullName>
    </submittedName>
</protein>
<dbReference type="Proteomes" id="UP000886819">
    <property type="component" value="Unassembled WGS sequence"/>
</dbReference>
<comment type="caution">
    <text evidence="3">The sequence shown here is derived from an EMBL/GenBank/DDBJ whole genome shotgun (WGS) entry which is preliminary data.</text>
</comment>
<reference evidence="3" key="2">
    <citation type="journal article" date="2021" name="PeerJ">
        <title>Extensive microbial diversity within the chicken gut microbiome revealed by metagenomics and culture.</title>
        <authorList>
            <person name="Gilroy R."/>
            <person name="Ravi A."/>
            <person name="Getino M."/>
            <person name="Pursley I."/>
            <person name="Horton D.L."/>
            <person name="Alikhan N.F."/>
            <person name="Baker D."/>
            <person name="Gharbi K."/>
            <person name="Hall N."/>
            <person name="Watson M."/>
            <person name="Adriaenssens E.M."/>
            <person name="Foster-Nyarko E."/>
            <person name="Jarju S."/>
            <person name="Secka A."/>
            <person name="Antonio M."/>
            <person name="Oren A."/>
            <person name="Chaudhuri R.R."/>
            <person name="La Ragione R."/>
            <person name="Hildebrand F."/>
            <person name="Pallen M.J."/>
        </authorList>
    </citation>
    <scope>NUCLEOTIDE SEQUENCE</scope>
    <source>
        <strain evidence="3">ChiHile30-977</strain>
    </source>
</reference>
<evidence type="ECO:0000259" key="2">
    <source>
        <dbReference type="Pfam" id="PF00144"/>
    </source>
</evidence>
<dbReference type="Gene3D" id="3.40.710.10">
    <property type="entry name" value="DD-peptidase/beta-lactamase superfamily"/>
    <property type="match status" value="1"/>
</dbReference>